<evidence type="ECO:0000256" key="1">
    <source>
        <dbReference type="SAM" id="MobiDB-lite"/>
    </source>
</evidence>
<keyword evidence="2" id="KW-0614">Plasmid</keyword>
<geneLocation type="plasmid" evidence="2 3">
    <name>unnamed1</name>
</geneLocation>
<evidence type="ECO:0000313" key="2">
    <source>
        <dbReference type="EMBL" id="QQZ64601.1"/>
    </source>
</evidence>
<name>A0A974SGP4_9BACL</name>
<gene>
    <name evidence="2" type="ORF">JI735_33670</name>
</gene>
<dbReference type="AlphaFoldDB" id="A0A974SGP4"/>
<reference evidence="2 3" key="1">
    <citation type="submission" date="2021-01" db="EMBL/GenBank/DDBJ databases">
        <title>Whole genome sequence of Paenibacillus sonchi LMG 24727 for comparative genomics.</title>
        <authorList>
            <person name="Lee G."/>
            <person name="Kim M.-J."/>
            <person name="Lim K."/>
            <person name="Shin J.-H."/>
        </authorList>
    </citation>
    <scope>NUCLEOTIDE SEQUENCE [LARGE SCALE GENOMIC DNA]</scope>
    <source>
        <strain evidence="2 3">LMG 24727</strain>
        <plasmid evidence="2 3">unnamed1</plasmid>
    </source>
</reference>
<dbReference type="KEGG" id="pson:JI735_33670"/>
<accession>A0A974SGP4</accession>
<evidence type="ECO:0000313" key="3">
    <source>
        <dbReference type="Proteomes" id="UP000595841"/>
    </source>
</evidence>
<protein>
    <submittedName>
        <fullName evidence="2">Uncharacterized protein</fullName>
    </submittedName>
</protein>
<organism evidence="2 3">
    <name type="scientific">Paenibacillus sonchi</name>
    <dbReference type="NCBI Taxonomy" id="373687"/>
    <lineage>
        <taxon>Bacteria</taxon>
        <taxon>Bacillati</taxon>
        <taxon>Bacillota</taxon>
        <taxon>Bacilli</taxon>
        <taxon>Bacillales</taxon>
        <taxon>Paenibacillaceae</taxon>
        <taxon>Paenibacillus</taxon>
        <taxon>Paenibacillus sonchi group</taxon>
    </lineage>
</organism>
<dbReference type="EMBL" id="CP068596">
    <property type="protein sequence ID" value="QQZ64601.1"/>
    <property type="molecule type" value="Genomic_DNA"/>
</dbReference>
<sequence>MAISKLLRSEPAPRAPGSSADPANRRLRMSVRQTCSSHCWLFFRMHRAVRDRYADVNIETSVGQGRKY</sequence>
<proteinExistence type="predicted"/>
<dbReference type="Proteomes" id="UP000595841">
    <property type="component" value="Plasmid unnamed1"/>
</dbReference>
<feature type="region of interest" description="Disordered" evidence="1">
    <location>
        <begin position="1"/>
        <end position="25"/>
    </location>
</feature>
<keyword evidence="3" id="KW-1185">Reference proteome</keyword>